<comment type="caution">
    <text evidence="1">The sequence shown here is derived from an EMBL/GenBank/DDBJ whole genome shotgun (WGS) entry which is preliminary data.</text>
</comment>
<dbReference type="AlphaFoldDB" id="A0A9D1WCV2"/>
<dbReference type="EMBL" id="DXEV01000018">
    <property type="protein sequence ID" value="HIX55982.1"/>
    <property type="molecule type" value="Genomic_DNA"/>
</dbReference>
<organism evidence="1 2">
    <name type="scientific">Candidatus Anaerobiospirillum pullistercoris</name>
    <dbReference type="NCBI Taxonomy" id="2838452"/>
    <lineage>
        <taxon>Bacteria</taxon>
        <taxon>Pseudomonadati</taxon>
        <taxon>Pseudomonadota</taxon>
        <taxon>Gammaproteobacteria</taxon>
        <taxon>Aeromonadales</taxon>
        <taxon>Succinivibrionaceae</taxon>
        <taxon>Anaerobiospirillum</taxon>
    </lineage>
</organism>
<sequence>MAILSLDLQRGVSGDMMVAALLDAGASFEKVQQALSSLPLSGFSIEKSDVIKSSIRMCDFKVKLVCDNHDADMEYLFPHLF</sequence>
<evidence type="ECO:0000313" key="2">
    <source>
        <dbReference type="Proteomes" id="UP000886829"/>
    </source>
</evidence>
<gene>
    <name evidence="1" type="ORF">H9850_00740</name>
</gene>
<proteinExistence type="predicted"/>
<dbReference type="Proteomes" id="UP000886829">
    <property type="component" value="Unassembled WGS sequence"/>
</dbReference>
<protein>
    <submittedName>
        <fullName evidence="1">LarC family nickel insertion protein</fullName>
    </submittedName>
</protein>
<accession>A0A9D1WCV2</accession>
<feature type="non-terminal residue" evidence="1">
    <location>
        <position position="81"/>
    </location>
</feature>
<name>A0A9D1WCV2_9GAMM</name>
<reference evidence="1" key="1">
    <citation type="journal article" date="2021" name="PeerJ">
        <title>Extensive microbial diversity within the chicken gut microbiome revealed by metagenomics and culture.</title>
        <authorList>
            <person name="Gilroy R."/>
            <person name="Ravi A."/>
            <person name="Getino M."/>
            <person name="Pursley I."/>
            <person name="Horton D.L."/>
            <person name="Alikhan N.F."/>
            <person name="Baker D."/>
            <person name="Gharbi K."/>
            <person name="Hall N."/>
            <person name="Watson M."/>
            <person name="Adriaenssens E.M."/>
            <person name="Foster-Nyarko E."/>
            <person name="Jarju S."/>
            <person name="Secka A."/>
            <person name="Antonio M."/>
            <person name="Oren A."/>
            <person name="Chaudhuri R.R."/>
            <person name="La Ragione R."/>
            <person name="Hildebrand F."/>
            <person name="Pallen M.J."/>
        </authorList>
    </citation>
    <scope>NUCLEOTIDE SEQUENCE</scope>
    <source>
        <strain evidence="1">USASDec5-558</strain>
    </source>
</reference>
<evidence type="ECO:0000313" key="1">
    <source>
        <dbReference type="EMBL" id="HIX55982.1"/>
    </source>
</evidence>
<dbReference type="Pfam" id="PF01969">
    <property type="entry name" value="Ni_insertion"/>
    <property type="match status" value="1"/>
</dbReference>
<dbReference type="InterPro" id="IPR002822">
    <property type="entry name" value="Ni_insertion"/>
</dbReference>
<reference evidence="1" key="2">
    <citation type="submission" date="2021-04" db="EMBL/GenBank/DDBJ databases">
        <authorList>
            <person name="Gilroy R."/>
        </authorList>
    </citation>
    <scope>NUCLEOTIDE SEQUENCE</scope>
    <source>
        <strain evidence="1">USASDec5-558</strain>
    </source>
</reference>